<dbReference type="InterPro" id="IPR050600">
    <property type="entry name" value="SETD3_SETD6_MTase"/>
</dbReference>
<feature type="domain" description="SET" evidence="5">
    <location>
        <begin position="4"/>
        <end position="297"/>
    </location>
</feature>
<dbReference type="Proteomes" id="UP000724874">
    <property type="component" value="Unassembled WGS sequence"/>
</dbReference>
<evidence type="ECO:0000313" key="6">
    <source>
        <dbReference type="EMBL" id="KAF8902910.1"/>
    </source>
</evidence>
<feature type="compositionally biased region" description="Acidic residues" evidence="4">
    <location>
        <begin position="233"/>
        <end position="247"/>
    </location>
</feature>
<dbReference type="AlphaFoldDB" id="A0A9P5NT67"/>
<dbReference type="GO" id="GO:0032259">
    <property type="term" value="P:methylation"/>
    <property type="evidence" value="ECO:0007669"/>
    <property type="project" value="UniProtKB-KW"/>
</dbReference>
<evidence type="ECO:0000256" key="2">
    <source>
        <dbReference type="ARBA" id="ARBA00022679"/>
    </source>
</evidence>
<dbReference type="GO" id="GO:0016279">
    <property type="term" value="F:protein-lysine N-methyltransferase activity"/>
    <property type="evidence" value="ECO:0007669"/>
    <property type="project" value="UniProtKB-ARBA"/>
</dbReference>
<dbReference type="Gene3D" id="3.90.1410.10">
    <property type="entry name" value="set domain protein methyltransferase, domain 1"/>
    <property type="match status" value="2"/>
</dbReference>
<gene>
    <name evidence="6" type="ORF">CPB84DRAFT_1814817</name>
</gene>
<evidence type="ECO:0000259" key="5">
    <source>
        <dbReference type="PROSITE" id="PS50280"/>
    </source>
</evidence>
<feature type="compositionally biased region" description="Basic and acidic residues" evidence="4">
    <location>
        <begin position="509"/>
        <end position="528"/>
    </location>
</feature>
<evidence type="ECO:0000313" key="7">
    <source>
        <dbReference type="Proteomes" id="UP000724874"/>
    </source>
</evidence>
<keyword evidence="7" id="KW-1185">Reference proteome</keyword>
<sequence>MPSAEIQTFFTWFQSNKGGRGAVALIDIPENHTLFSIPRSLILTTRTSELPPKFGAASWNKFGLHQGWSGLILCLMWEATRGSESKWAPYFDIMPTKFDTPMFWNDEDLAELTGTSVVDKLGKDQAEKDYYEKIVPAIQSRPDIFAKEVLATHYSLDLYHMMGTRVLSRSFTLAEEEIDDEEQHETGEREPRAPESHTHEIVPVEDVGNTSLGSAMDVDEPNHGHEHEHEHDQGEEDGSDSDSDSEGAPEVALVPMADILNARYKTDNVKLFHERDSLRMVSTRPIKAGEQIWNTYGDLPNSDLLRGFGHVDYLPLPHAPGEYGNPGDVVELRADVIVHNSASRERRLTREDMTERIDWWLEEGGDDDPTTQLLTSLSLVLLSFTHLLLLTPSEFTKVTSKGKPPKPKPTPHLLRVLLAALDARARAYPTTLEEDEREVEGTSGGLEAMGVNRRHAVVARMGEKRVLRDVRRCVVEILEGVERREREEAEEVERRKQSGSGATTKRPQSKAEKRKADREEGGGRKRRK</sequence>
<feature type="compositionally biased region" description="Basic and acidic residues" evidence="4">
    <location>
        <begin position="184"/>
        <end position="202"/>
    </location>
</feature>
<keyword evidence="2" id="KW-0808">Transferase</keyword>
<dbReference type="PANTHER" id="PTHR13271:SF34">
    <property type="entry name" value="N-LYSINE METHYLTRANSFERASE SETD6"/>
    <property type="match status" value="1"/>
</dbReference>
<evidence type="ECO:0000256" key="3">
    <source>
        <dbReference type="ARBA" id="ARBA00022691"/>
    </source>
</evidence>
<dbReference type="InterPro" id="IPR001214">
    <property type="entry name" value="SET_dom"/>
</dbReference>
<reference evidence="6" key="1">
    <citation type="submission" date="2020-11" db="EMBL/GenBank/DDBJ databases">
        <authorList>
            <consortium name="DOE Joint Genome Institute"/>
            <person name="Ahrendt S."/>
            <person name="Riley R."/>
            <person name="Andreopoulos W."/>
            <person name="LaButti K."/>
            <person name="Pangilinan J."/>
            <person name="Ruiz-duenas F.J."/>
            <person name="Barrasa J.M."/>
            <person name="Sanchez-Garcia M."/>
            <person name="Camarero S."/>
            <person name="Miyauchi S."/>
            <person name="Serrano A."/>
            <person name="Linde D."/>
            <person name="Babiker R."/>
            <person name="Drula E."/>
            <person name="Ayuso-Fernandez I."/>
            <person name="Pacheco R."/>
            <person name="Padilla G."/>
            <person name="Ferreira P."/>
            <person name="Barriuso J."/>
            <person name="Kellner H."/>
            <person name="Castanera R."/>
            <person name="Alfaro M."/>
            <person name="Ramirez L."/>
            <person name="Pisabarro A.G."/>
            <person name="Kuo A."/>
            <person name="Tritt A."/>
            <person name="Lipzen A."/>
            <person name="He G."/>
            <person name="Yan M."/>
            <person name="Ng V."/>
            <person name="Cullen D."/>
            <person name="Martin F."/>
            <person name="Rosso M.-N."/>
            <person name="Henrissat B."/>
            <person name="Hibbett D."/>
            <person name="Martinez A.T."/>
            <person name="Grigoriev I.V."/>
        </authorList>
    </citation>
    <scope>NUCLEOTIDE SEQUENCE</scope>
    <source>
        <strain evidence="6">AH 44721</strain>
    </source>
</reference>
<organism evidence="6 7">
    <name type="scientific">Gymnopilus junonius</name>
    <name type="common">Spectacular rustgill mushroom</name>
    <name type="synonym">Gymnopilus spectabilis subsp. junonius</name>
    <dbReference type="NCBI Taxonomy" id="109634"/>
    <lineage>
        <taxon>Eukaryota</taxon>
        <taxon>Fungi</taxon>
        <taxon>Dikarya</taxon>
        <taxon>Basidiomycota</taxon>
        <taxon>Agaricomycotina</taxon>
        <taxon>Agaricomycetes</taxon>
        <taxon>Agaricomycetidae</taxon>
        <taxon>Agaricales</taxon>
        <taxon>Agaricineae</taxon>
        <taxon>Hymenogastraceae</taxon>
        <taxon>Gymnopilus</taxon>
    </lineage>
</organism>
<dbReference type="SUPFAM" id="SSF81822">
    <property type="entry name" value="RuBisCo LSMT C-terminal, substrate-binding domain"/>
    <property type="match status" value="1"/>
</dbReference>
<dbReference type="EMBL" id="JADNYJ010000033">
    <property type="protein sequence ID" value="KAF8902910.1"/>
    <property type="molecule type" value="Genomic_DNA"/>
</dbReference>
<dbReference type="Gene3D" id="3.90.1420.10">
    <property type="entry name" value="Rubisco LSMT, substrate-binding domain"/>
    <property type="match status" value="1"/>
</dbReference>
<comment type="caution">
    <text evidence="6">The sequence shown here is derived from an EMBL/GenBank/DDBJ whole genome shotgun (WGS) entry which is preliminary data.</text>
</comment>
<dbReference type="PANTHER" id="PTHR13271">
    <property type="entry name" value="UNCHARACTERIZED PUTATIVE METHYLTRANSFERASE"/>
    <property type="match status" value="1"/>
</dbReference>
<evidence type="ECO:0000256" key="1">
    <source>
        <dbReference type="ARBA" id="ARBA00022603"/>
    </source>
</evidence>
<dbReference type="InterPro" id="IPR015353">
    <property type="entry name" value="Rubisco_LSMT_subst-bd"/>
</dbReference>
<feature type="region of interest" description="Disordered" evidence="4">
    <location>
        <begin position="484"/>
        <end position="528"/>
    </location>
</feature>
<dbReference type="GO" id="GO:0005634">
    <property type="term" value="C:nucleus"/>
    <property type="evidence" value="ECO:0007669"/>
    <property type="project" value="TreeGrafter"/>
</dbReference>
<protein>
    <recommendedName>
        <fullName evidence="5">SET domain-containing protein</fullName>
    </recommendedName>
</protein>
<evidence type="ECO:0000256" key="4">
    <source>
        <dbReference type="SAM" id="MobiDB-lite"/>
    </source>
</evidence>
<feature type="compositionally biased region" description="Basic and acidic residues" evidence="4">
    <location>
        <begin position="484"/>
        <end position="496"/>
    </location>
</feature>
<keyword evidence="3" id="KW-0949">S-adenosyl-L-methionine</keyword>
<dbReference type="OrthoDB" id="341421at2759"/>
<dbReference type="Pfam" id="PF00856">
    <property type="entry name" value="SET"/>
    <property type="match status" value="1"/>
</dbReference>
<accession>A0A9P5NT67</accession>
<feature type="region of interest" description="Disordered" evidence="4">
    <location>
        <begin position="176"/>
        <end position="248"/>
    </location>
</feature>
<keyword evidence="1" id="KW-0489">Methyltransferase</keyword>
<dbReference type="Pfam" id="PF09273">
    <property type="entry name" value="Rubis-subs-bind"/>
    <property type="match status" value="1"/>
</dbReference>
<dbReference type="PROSITE" id="PS50280">
    <property type="entry name" value="SET"/>
    <property type="match status" value="1"/>
</dbReference>
<dbReference type="InterPro" id="IPR036464">
    <property type="entry name" value="Rubisco_LSMT_subst-bd_sf"/>
</dbReference>
<dbReference type="InterPro" id="IPR046341">
    <property type="entry name" value="SET_dom_sf"/>
</dbReference>
<proteinExistence type="predicted"/>
<feature type="compositionally biased region" description="Basic and acidic residues" evidence="4">
    <location>
        <begin position="220"/>
        <end position="232"/>
    </location>
</feature>
<name>A0A9P5NT67_GYMJU</name>
<dbReference type="SUPFAM" id="SSF82199">
    <property type="entry name" value="SET domain"/>
    <property type="match status" value="1"/>
</dbReference>